<evidence type="ECO:0000256" key="4">
    <source>
        <dbReference type="ARBA" id="ARBA00023163"/>
    </source>
</evidence>
<dbReference type="OrthoDB" id="7788762at2759"/>
<keyword evidence="4" id="KW-0804">Transcription</keyword>
<evidence type="ECO:0000313" key="7">
    <source>
        <dbReference type="Proteomes" id="UP000694850"/>
    </source>
</evidence>
<feature type="region of interest" description="Disordered" evidence="6">
    <location>
        <begin position="162"/>
        <end position="184"/>
    </location>
</feature>
<dbReference type="PANTHER" id="PTHR10649:SF3">
    <property type="entry name" value="ARYL HYDROCARBON RECEPTOR REPRESSOR"/>
    <property type="match status" value="1"/>
</dbReference>
<proteinExistence type="predicted"/>
<evidence type="ECO:0000256" key="2">
    <source>
        <dbReference type="ARBA" id="ARBA00023015"/>
    </source>
</evidence>
<keyword evidence="2" id="KW-0805">Transcription regulation</keyword>
<evidence type="ECO:0000256" key="5">
    <source>
        <dbReference type="ARBA" id="ARBA00023242"/>
    </source>
</evidence>
<dbReference type="RefSeq" id="XP_007953997.1">
    <property type="nucleotide sequence ID" value="XM_007955806.1"/>
</dbReference>
<reference evidence="8" key="1">
    <citation type="submission" date="2025-08" db="UniProtKB">
        <authorList>
            <consortium name="RefSeq"/>
        </authorList>
    </citation>
    <scope>IDENTIFICATION</scope>
</reference>
<dbReference type="PANTHER" id="PTHR10649">
    <property type="entry name" value="ARYL HYDROCARBON RECEPTOR"/>
    <property type="match status" value="1"/>
</dbReference>
<accession>A0A8B7B2N3</accession>
<dbReference type="GO" id="GO:0005634">
    <property type="term" value="C:nucleus"/>
    <property type="evidence" value="ECO:0007669"/>
    <property type="project" value="UniProtKB-SubCell"/>
</dbReference>
<dbReference type="GO" id="GO:0034751">
    <property type="term" value="C:aryl hydrocarbon receptor complex"/>
    <property type="evidence" value="ECO:0007669"/>
    <property type="project" value="TreeGrafter"/>
</dbReference>
<dbReference type="GeneID" id="103209903"/>
<evidence type="ECO:0000256" key="1">
    <source>
        <dbReference type="ARBA" id="ARBA00004123"/>
    </source>
</evidence>
<dbReference type="Proteomes" id="UP000694850">
    <property type="component" value="Unplaced"/>
</dbReference>
<protein>
    <submittedName>
        <fullName evidence="8">Aryl hydrocarbon receptor repressor-like</fullName>
    </submittedName>
</protein>
<name>A0A8B7B2N3_ORYAF</name>
<dbReference type="InterPro" id="IPR039091">
    <property type="entry name" value="AHR/AHRR"/>
</dbReference>
<evidence type="ECO:0000256" key="6">
    <source>
        <dbReference type="SAM" id="MobiDB-lite"/>
    </source>
</evidence>
<dbReference type="GO" id="GO:0004879">
    <property type="term" value="F:nuclear receptor activity"/>
    <property type="evidence" value="ECO:0007669"/>
    <property type="project" value="TreeGrafter"/>
</dbReference>
<keyword evidence="7" id="KW-1185">Reference proteome</keyword>
<evidence type="ECO:0000256" key="3">
    <source>
        <dbReference type="ARBA" id="ARBA00023125"/>
    </source>
</evidence>
<gene>
    <name evidence="8" type="primary">LOC103209903</name>
</gene>
<sequence length="508" mass="53359">MSPTHSQRRAREDAILRRLLQAQAGGAGPPAEFAAFLTRCFVCRVRCLLDSTSGFLNPAEVRMLGQPHCACAEHPRPCDDREGTCFGNRRCGDRGGTCRLGAARMFSIGFCEHSVEADEGRSNGENGILVARAHTDADHWARAPVRAPCLCLGGGDLVLDPEGGAGDRDEDAPGGVLAGSSGARGPREVHTYHCRFEAAGKMRSLNWTAERHSQGSVKLEPEPAGSAPFCARGEPAGGLCAPYPGVQATFHASALPAFRNAPSTQPLDRAPSVHCGRTSRPWRHCDQALVAPPTSCRLPQGSLGNGVPPPAARPFPVGGCPAEAAKSRRAPVPPGAVCNLMLSPDVSIKVEKDSASEDTLDGYTVSPSHGWLEASDLAKGRPADFPNNMHLKTEPDLLGHLPPCADSRRLAYAQPLGPSVLGPHPNGRAAARPGAFCPATCQDPGARHHPSPLRLDCRVPGAAPVVKREPLDSPPWAAHSQGGLPEMLPKGALAPMAPPKAPGCTFLP</sequence>
<keyword evidence="5" id="KW-0539">Nucleus</keyword>
<dbReference type="AlphaFoldDB" id="A0A8B7B2N3"/>
<dbReference type="GO" id="GO:0000976">
    <property type="term" value="F:transcription cis-regulatory region binding"/>
    <property type="evidence" value="ECO:0007669"/>
    <property type="project" value="TreeGrafter"/>
</dbReference>
<evidence type="ECO:0000313" key="8">
    <source>
        <dbReference type="RefSeq" id="XP_007953997.1"/>
    </source>
</evidence>
<organism evidence="7 8">
    <name type="scientific">Orycteropus afer afer</name>
    <dbReference type="NCBI Taxonomy" id="1230840"/>
    <lineage>
        <taxon>Eukaryota</taxon>
        <taxon>Metazoa</taxon>
        <taxon>Chordata</taxon>
        <taxon>Craniata</taxon>
        <taxon>Vertebrata</taxon>
        <taxon>Euteleostomi</taxon>
        <taxon>Mammalia</taxon>
        <taxon>Eutheria</taxon>
        <taxon>Afrotheria</taxon>
        <taxon>Tubulidentata</taxon>
        <taxon>Orycteropodidae</taxon>
        <taxon>Orycteropus</taxon>
    </lineage>
</organism>
<comment type="subcellular location">
    <subcellularLocation>
        <location evidence="1">Nucleus</location>
    </subcellularLocation>
</comment>
<keyword evidence="3" id="KW-0238">DNA-binding</keyword>
<dbReference type="GO" id="GO:0006805">
    <property type="term" value="P:xenobiotic metabolic process"/>
    <property type="evidence" value="ECO:0007669"/>
    <property type="project" value="InterPro"/>
</dbReference>